<gene>
    <name evidence="1" type="ORF">Anas_11605</name>
</gene>
<proteinExistence type="predicted"/>
<accession>A0A5N5SLG1</accession>
<reference evidence="1 2" key="1">
    <citation type="journal article" date="2019" name="PLoS Biol.">
        <title>Sex chromosomes control vertical transmission of feminizing Wolbachia symbionts in an isopod.</title>
        <authorList>
            <person name="Becking T."/>
            <person name="Chebbi M.A."/>
            <person name="Giraud I."/>
            <person name="Moumen B."/>
            <person name="Laverre T."/>
            <person name="Caubet Y."/>
            <person name="Peccoud J."/>
            <person name="Gilbert C."/>
            <person name="Cordaux R."/>
        </authorList>
    </citation>
    <scope>NUCLEOTIDE SEQUENCE [LARGE SCALE GENOMIC DNA]</scope>
    <source>
        <strain evidence="1">ANa2</strain>
        <tissue evidence="1">Whole body excluding digestive tract and cuticle</tissue>
    </source>
</reference>
<evidence type="ECO:0000313" key="2">
    <source>
        <dbReference type="Proteomes" id="UP000326759"/>
    </source>
</evidence>
<evidence type="ECO:0000313" key="1">
    <source>
        <dbReference type="EMBL" id="KAB7494934.1"/>
    </source>
</evidence>
<dbReference type="AlphaFoldDB" id="A0A5N5SLG1"/>
<dbReference type="EMBL" id="SEYY01023322">
    <property type="protein sequence ID" value="KAB7494934.1"/>
    <property type="molecule type" value="Genomic_DNA"/>
</dbReference>
<dbReference type="OrthoDB" id="10389029at2759"/>
<keyword evidence="2" id="KW-1185">Reference proteome</keyword>
<name>A0A5N5SLG1_9CRUS</name>
<organism evidence="1 2">
    <name type="scientific">Armadillidium nasatum</name>
    <dbReference type="NCBI Taxonomy" id="96803"/>
    <lineage>
        <taxon>Eukaryota</taxon>
        <taxon>Metazoa</taxon>
        <taxon>Ecdysozoa</taxon>
        <taxon>Arthropoda</taxon>
        <taxon>Crustacea</taxon>
        <taxon>Multicrustacea</taxon>
        <taxon>Malacostraca</taxon>
        <taxon>Eumalacostraca</taxon>
        <taxon>Peracarida</taxon>
        <taxon>Isopoda</taxon>
        <taxon>Oniscidea</taxon>
        <taxon>Crinocheta</taxon>
        <taxon>Armadillidiidae</taxon>
        <taxon>Armadillidium</taxon>
    </lineage>
</organism>
<sequence length="119" mass="13368">MRAPDPSLLFDLPKPSLFDLPGPSLLDLAPLVEEFLPYIESIKDFIEELPELIGDVIQKLSNAFDLANEGNLDEAKEVVKSLPFVGDFAYDIIKDIDVNYVKAFTDTFQAFLKNFGIEE</sequence>
<dbReference type="Proteomes" id="UP000326759">
    <property type="component" value="Unassembled WGS sequence"/>
</dbReference>
<protein>
    <submittedName>
        <fullName evidence="1">Uncharacterized protein</fullName>
    </submittedName>
</protein>
<comment type="caution">
    <text evidence="1">The sequence shown here is derived from an EMBL/GenBank/DDBJ whole genome shotgun (WGS) entry which is preliminary data.</text>
</comment>